<accession>B0C5L2</accession>
<gene>
    <name evidence="4" type="ordered locus">AM1_3743</name>
</gene>
<dbReference type="InterPro" id="IPR024186">
    <property type="entry name" value="Sig_transdc_resp-reg_PatA"/>
</dbReference>
<dbReference type="SMART" id="SM00448">
    <property type="entry name" value="REC"/>
    <property type="match status" value="1"/>
</dbReference>
<dbReference type="Pfam" id="PF00072">
    <property type="entry name" value="Response_reg"/>
    <property type="match status" value="1"/>
</dbReference>
<sequence>MEPSKFDPYQLLTELSSSSATGVLKASNGKAVWHIYLNEGDLQYVDCSIQTLAQLSYFLCRQGLDQAYNVLKEMPPATEAGVTTVTKAQGLIQRSMLWLQERHMLDEIQSRQLIEDITQDALETFLWLRQARAVWENGTPSPEWVTTVLGQTPLVDVVDTVRFLKQRMKGWQSCSKEIWSPYQRPYLLDFRHISKPVQGGKLSPEALTKLAQLMSRGFSIRQLSVLLKQDELHIAQLFGPYVEQQVIFLRNPQPPFDQLPRVPGVPNTPTVTQAAQTAQAANRVFKIVCIDDSPTILSEIERFLGNTRYEVTTVDDPIQASSVIFRIKPDLILLDITMPKINGYRLCSLLRSSAVFDETPIIMVTGNTGLIDKARAKLAGATDYFTKPFTQQGLTDVVEKYLTQLNPA</sequence>
<reference evidence="4 5" key="1">
    <citation type="journal article" date="2008" name="Proc. Natl. Acad. Sci. U.S.A.">
        <title>Niche adaptation and genome expansion in the chlorophyll d-producing cyanobacterium Acaryochloris marina.</title>
        <authorList>
            <person name="Swingley W.D."/>
            <person name="Chen M."/>
            <person name="Cheung P.C."/>
            <person name="Conrad A.L."/>
            <person name="Dejesa L.C."/>
            <person name="Hao J."/>
            <person name="Honchak B.M."/>
            <person name="Karbach L.E."/>
            <person name="Kurdoglu A."/>
            <person name="Lahiri S."/>
            <person name="Mastrian S.D."/>
            <person name="Miyashita H."/>
            <person name="Page L."/>
            <person name="Ramakrishna P."/>
            <person name="Satoh S."/>
            <person name="Sattley W.M."/>
            <person name="Shimada Y."/>
            <person name="Taylor H.L."/>
            <person name="Tomo T."/>
            <person name="Tsuchiya T."/>
            <person name="Wang Z.T."/>
            <person name="Raymond J."/>
            <person name="Mimuro M."/>
            <person name="Blankenship R.E."/>
            <person name="Touchman J.W."/>
        </authorList>
    </citation>
    <scope>NUCLEOTIDE SEQUENCE [LARGE SCALE GENOMIC DNA]</scope>
    <source>
        <strain evidence="5">MBIC 11017</strain>
    </source>
</reference>
<dbReference type="PROSITE" id="PS50110">
    <property type="entry name" value="RESPONSE_REGULATORY"/>
    <property type="match status" value="1"/>
</dbReference>
<dbReference type="HOGENOM" id="CLU_031371_1_1_3"/>
<keyword evidence="5" id="KW-1185">Reference proteome</keyword>
<evidence type="ECO:0000313" key="5">
    <source>
        <dbReference type="Proteomes" id="UP000000268"/>
    </source>
</evidence>
<dbReference type="Pfam" id="PF14332">
    <property type="entry name" value="DUF4388"/>
    <property type="match status" value="1"/>
</dbReference>
<protein>
    <submittedName>
        <fullName evidence="4">Two-component response regulator, putative</fullName>
    </submittedName>
</protein>
<dbReference type="RefSeq" id="WP_012164112.1">
    <property type="nucleotide sequence ID" value="NC_009925.1"/>
</dbReference>
<dbReference type="EMBL" id="CP000828">
    <property type="protein sequence ID" value="ABW28733.1"/>
    <property type="molecule type" value="Genomic_DNA"/>
</dbReference>
<feature type="modified residue" description="4-aspartylphosphate" evidence="2">
    <location>
        <position position="335"/>
    </location>
</feature>
<feature type="domain" description="Response regulatory" evidence="3">
    <location>
        <begin position="286"/>
        <end position="402"/>
    </location>
</feature>
<evidence type="ECO:0000256" key="2">
    <source>
        <dbReference type="PROSITE-ProRule" id="PRU00169"/>
    </source>
</evidence>
<dbReference type="SUPFAM" id="SSF52172">
    <property type="entry name" value="CheY-like"/>
    <property type="match status" value="1"/>
</dbReference>
<evidence type="ECO:0000313" key="4">
    <source>
        <dbReference type="EMBL" id="ABW28733.1"/>
    </source>
</evidence>
<dbReference type="STRING" id="329726.AM1_3743"/>
<proteinExistence type="predicted"/>
<dbReference type="PANTHER" id="PTHR44591">
    <property type="entry name" value="STRESS RESPONSE REGULATOR PROTEIN 1"/>
    <property type="match status" value="1"/>
</dbReference>
<dbReference type="InterPro" id="IPR050595">
    <property type="entry name" value="Bact_response_regulator"/>
</dbReference>
<dbReference type="InterPro" id="IPR011006">
    <property type="entry name" value="CheY-like_superfamily"/>
</dbReference>
<dbReference type="AlphaFoldDB" id="B0C5L2"/>
<organism evidence="4 5">
    <name type="scientific">Acaryochloris marina (strain MBIC 11017)</name>
    <dbReference type="NCBI Taxonomy" id="329726"/>
    <lineage>
        <taxon>Bacteria</taxon>
        <taxon>Bacillati</taxon>
        <taxon>Cyanobacteriota</taxon>
        <taxon>Cyanophyceae</taxon>
        <taxon>Acaryochloridales</taxon>
        <taxon>Acaryochloridaceae</taxon>
        <taxon>Acaryochloris</taxon>
    </lineage>
</organism>
<keyword evidence="1 2" id="KW-0597">Phosphoprotein</keyword>
<name>B0C5L2_ACAM1</name>
<dbReference type="GO" id="GO:0000160">
    <property type="term" value="P:phosphorelay signal transduction system"/>
    <property type="evidence" value="ECO:0007669"/>
    <property type="project" value="InterPro"/>
</dbReference>
<evidence type="ECO:0000259" key="3">
    <source>
        <dbReference type="PROSITE" id="PS50110"/>
    </source>
</evidence>
<dbReference type="InterPro" id="IPR001789">
    <property type="entry name" value="Sig_transdc_resp-reg_receiver"/>
</dbReference>
<dbReference type="OrthoDB" id="525404at2"/>
<dbReference type="PIRSF" id="PIRSF005897">
    <property type="entry name" value="RR_PatA"/>
    <property type="match status" value="1"/>
</dbReference>
<dbReference type="KEGG" id="amr:AM1_3743"/>
<dbReference type="PANTHER" id="PTHR44591:SF3">
    <property type="entry name" value="RESPONSE REGULATORY DOMAIN-CONTAINING PROTEIN"/>
    <property type="match status" value="1"/>
</dbReference>
<dbReference type="Proteomes" id="UP000000268">
    <property type="component" value="Chromosome"/>
</dbReference>
<dbReference type="eggNOG" id="COG0745">
    <property type="taxonomic scope" value="Bacteria"/>
</dbReference>
<evidence type="ECO:0000256" key="1">
    <source>
        <dbReference type="ARBA" id="ARBA00022553"/>
    </source>
</evidence>
<dbReference type="InterPro" id="IPR025497">
    <property type="entry name" value="PatA-like_N"/>
</dbReference>
<dbReference type="Gene3D" id="3.40.50.2300">
    <property type="match status" value="1"/>
</dbReference>